<dbReference type="InterPro" id="IPR013780">
    <property type="entry name" value="Glyco_hydro_b"/>
</dbReference>
<dbReference type="Gene3D" id="3.20.20.80">
    <property type="entry name" value="Glycosidases"/>
    <property type="match status" value="1"/>
</dbReference>
<evidence type="ECO:0000313" key="8">
    <source>
        <dbReference type="EMBL" id="EAW07299.1"/>
    </source>
</evidence>
<dbReference type="SUPFAM" id="SSF51445">
    <property type="entry name" value="(Trans)glycosidases"/>
    <property type="match status" value="1"/>
</dbReference>
<keyword evidence="9" id="KW-1185">Reference proteome</keyword>
<dbReference type="Gene3D" id="2.40.30.140">
    <property type="match status" value="1"/>
</dbReference>
<dbReference type="GO" id="GO:0004553">
    <property type="term" value="F:hydrolase activity, hydrolyzing O-glycosyl compounds"/>
    <property type="evidence" value="ECO:0007669"/>
    <property type="project" value="InterPro"/>
</dbReference>
<dbReference type="OrthoDB" id="550577at2759"/>
<organism evidence="8 9">
    <name type="scientific">Aspergillus clavatus (strain ATCC 1007 / CBS 513.65 / DSM 816 / NCTC 3887 / NRRL 1 / QM 1276 / 107)</name>
    <dbReference type="NCBI Taxonomy" id="344612"/>
    <lineage>
        <taxon>Eukaryota</taxon>
        <taxon>Fungi</taxon>
        <taxon>Dikarya</taxon>
        <taxon>Ascomycota</taxon>
        <taxon>Pezizomycotina</taxon>
        <taxon>Eurotiomycetes</taxon>
        <taxon>Eurotiomycetidae</taxon>
        <taxon>Eurotiales</taxon>
        <taxon>Aspergillaceae</taxon>
        <taxon>Aspergillus</taxon>
        <taxon>Aspergillus subgen. Fumigati</taxon>
    </lineage>
</organism>
<evidence type="ECO:0000256" key="2">
    <source>
        <dbReference type="ARBA" id="ARBA00008061"/>
    </source>
</evidence>
<evidence type="ECO:0000256" key="1">
    <source>
        <dbReference type="ARBA" id="ARBA00001913"/>
    </source>
</evidence>
<protein>
    <submittedName>
        <fullName evidence="8">Alpha-amylase, putative</fullName>
    </submittedName>
</protein>
<dbReference type="KEGG" id="act:ACLA_020060"/>
<keyword evidence="4" id="KW-0378">Hydrolase</keyword>
<evidence type="ECO:0000256" key="5">
    <source>
        <dbReference type="ARBA" id="ARBA00023277"/>
    </source>
</evidence>
<proteinExistence type="inferred from homology"/>
<dbReference type="VEuPathDB" id="FungiDB:ACLA_020060"/>
<evidence type="ECO:0000256" key="4">
    <source>
        <dbReference type="ARBA" id="ARBA00022801"/>
    </source>
</evidence>
<accession>A1CNS8</accession>
<keyword evidence="5" id="KW-0119">Carbohydrate metabolism</keyword>
<dbReference type="Gene3D" id="2.60.40.1180">
    <property type="entry name" value="Golgi alpha-mannosidase II"/>
    <property type="match status" value="1"/>
</dbReference>
<evidence type="ECO:0000256" key="3">
    <source>
        <dbReference type="ARBA" id="ARBA00022723"/>
    </source>
</evidence>
<dbReference type="Proteomes" id="UP000006701">
    <property type="component" value="Unassembled WGS sequence"/>
</dbReference>
<dbReference type="InterPro" id="IPR013776">
    <property type="entry name" value="A-amylase_thermo"/>
</dbReference>
<dbReference type="STRING" id="344612.A1CNS8"/>
<dbReference type="CDD" id="cd11318">
    <property type="entry name" value="AmyAc_bac_fung_AmyA"/>
    <property type="match status" value="1"/>
</dbReference>
<reference evidence="8 9" key="1">
    <citation type="journal article" date="2008" name="PLoS Genet.">
        <title>Genomic islands in the pathogenic filamentous fungus Aspergillus fumigatus.</title>
        <authorList>
            <person name="Fedorova N.D."/>
            <person name="Khaldi N."/>
            <person name="Joardar V.S."/>
            <person name="Maiti R."/>
            <person name="Amedeo P."/>
            <person name="Anderson M.J."/>
            <person name="Crabtree J."/>
            <person name="Silva J.C."/>
            <person name="Badger J.H."/>
            <person name="Albarraq A."/>
            <person name="Angiuoli S."/>
            <person name="Bussey H."/>
            <person name="Bowyer P."/>
            <person name="Cotty P.J."/>
            <person name="Dyer P.S."/>
            <person name="Egan A."/>
            <person name="Galens K."/>
            <person name="Fraser-Liggett C.M."/>
            <person name="Haas B.J."/>
            <person name="Inman J.M."/>
            <person name="Kent R."/>
            <person name="Lemieux S."/>
            <person name="Malavazi I."/>
            <person name="Orvis J."/>
            <person name="Roemer T."/>
            <person name="Ronning C.M."/>
            <person name="Sundaram J.P."/>
            <person name="Sutton G."/>
            <person name="Turner G."/>
            <person name="Venter J.C."/>
            <person name="White O.R."/>
            <person name="Whitty B.R."/>
            <person name="Youngman P."/>
            <person name="Wolfe K.H."/>
            <person name="Goldman G.H."/>
            <person name="Wortman J.R."/>
            <person name="Jiang B."/>
            <person name="Denning D.W."/>
            <person name="Nierman W.C."/>
        </authorList>
    </citation>
    <scope>NUCLEOTIDE SEQUENCE [LARGE SCALE GENOMIC DNA]</scope>
    <source>
        <strain evidence="9">ATCC 1007 / CBS 513.65 / DSM 816 / NCTC 3887 / NRRL 1</strain>
    </source>
</reference>
<dbReference type="NCBIfam" id="NF006969">
    <property type="entry name" value="PRK09441.1-2"/>
    <property type="match status" value="1"/>
</dbReference>
<dbReference type="Pfam" id="PF09154">
    <property type="entry name" value="Alpha-amy_C_pro"/>
    <property type="match status" value="1"/>
</dbReference>
<dbReference type="InterPro" id="IPR006047">
    <property type="entry name" value="GH13_cat_dom"/>
</dbReference>
<dbReference type="eggNOG" id="KOG0471">
    <property type="taxonomic scope" value="Eukaryota"/>
</dbReference>
<dbReference type="GO" id="GO:0005509">
    <property type="term" value="F:calcium ion binding"/>
    <property type="evidence" value="ECO:0007669"/>
    <property type="project" value="InterPro"/>
</dbReference>
<dbReference type="SUPFAM" id="SSF51011">
    <property type="entry name" value="Glycosyl hydrolase domain"/>
    <property type="match status" value="1"/>
</dbReference>
<dbReference type="SMART" id="SM00642">
    <property type="entry name" value="Aamy"/>
    <property type="match status" value="1"/>
</dbReference>
<feature type="domain" description="Glycosyl hydrolase family 13 catalytic" evidence="7">
    <location>
        <begin position="38"/>
        <end position="426"/>
    </location>
</feature>
<dbReference type="GO" id="GO:0005975">
    <property type="term" value="P:carbohydrate metabolic process"/>
    <property type="evidence" value="ECO:0007669"/>
    <property type="project" value="InterPro"/>
</dbReference>
<dbReference type="InterPro" id="IPR017853">
    <property type="entry name" value="GH"/>
</dbReference>
<dbReference type="NCBIfam" id="NF006968">
    <property type="entry name" value="PRK09441.1-1"/>
    <property type="match status" value="1"/>
</dbReference>
<dbReference type="AlphaFoldDB" id="A1CNS8"/>
<gene>
    <name evidence="8" type="ORF">ACLA_020060</name>
</gene>
<keyword evidence="6" id="KW-0326">Glycosidase</keyword>
<dbReference type="GeneID" id="4700627"/>
<dbReference type="RefSeq" id="XP_001268725.1">
    <property type="nucleotide sequence ID" value="XM_001268724.1"/>
</dbReference>
<sequence>MERDRRSALPPATLKRLYLNQRAENLDKLPSWDAPDNVLLMQGFEWHMPADQAHWRRLQRILPDLKEIGVDNIWIPPGCKAMEPEGNGYDIYDLYDLGEFDQKGTRATKWGTKEELLELSLAAQDLGIGLYWDAVLNHKAGADFTERFMAVEVDPQQRNLEIGRPKEIEGWVGFDFPGRGDLYSSMKYHWQHFNGVDWDQAQQKNAIYKIKGPNKNWAKDVGHEFGNYDYLMFANLDYSNAEVKNDLLQWGEWIGTQIPLKGMRLDAAKHMSAAFQKDFVDHVRQTQGADFFVVSEYWLCDLNVLLDFLKKMEDRVYLYDALLLDRFSKMSRTEGADLRLILRDTLVQKKPQNAITFVTSHDTQPGQMLAAPVAAFFKPLAYALVLLQDKGQPCVFYGDLYGIRKNVKRPMVPACHGRLPILTRARKLYAYGEQQEYFDERNCIGFVRYGNRRHPAGLACVMSNAGPAQKRMFVGRRHAGEQWTDILQWHPETVTIDKDGYGLFPVSKKSVSVWVNSEAEGRDTLNRRL</sequence>
<dbReference type="PIRSF" id="PIRSF001021">
    <property type="entry name" value="Alph-amls_thrmst"/>
    <property type="match status" value="1"/>
</dbReference>
<evidence type="ECO:0000259" key="7">
    <source>
        <dbReference type="SMART" id="SM00642"/>
    </source>
</evidence>
<name>A1CNS8_ASPCL</name>
<dbReference type="EMBL" id="DS027059">
    <property type="protein sequence ID" value="EAW07299.1"/>
    <property type="molecule type" value="Genomic_DNA"/>
</dbReference>
<evidence type="ECO:0000313" key="9">
    <source>
        <dbReference type="Proteomes" id="UP000006701"/>
    </source>
</evidence>
<keyword evidence="3" id="KW-0479">Metal-binding</keyword>
<dbReference type="HOGENOM" id="CLU_024572_2_0_1"/>
<dbReference type="Pfam" id="PF00128">
    <property type="entry name" value="Alpha-amylase"/>
    <property type="match status" value="1"/>
</dbReference>
<dbReference type="PANTHER" id="PTHR43447">
    <property type="entry name" value="ALPHA-AMYLASE"/>
    <property type="match status" value="1"/>
</dbReference>
<comment type="cofactor">
    <cofactor evidence="1">
        <name>Ca(2+)</name>
        <dbReference type="ChEBI" id="CHEBI:29108"/>
    </cofactor>
</comment>
<dbReference type="OMA" id="HPFGLAC"/>
<dbReference type="InterPro" id="IPR015237">
    <property type="entry name" value="Alpha-amylase_C_pro"/>
</dbReference>
<comment type="similarity">
    <text evidence="2">Belongs to the glycosyl hydrolase 13 family.</text>
</comment>
<evidence type="ECO:0000256" key="6">
    <source>
        <dbReference type="ARBA" id="ARBA00023295"/>
    </source>
</evidence>